<dbReference type="SUPFAM" id="SSF51182">
    <property type="entry name" value="RmlC-like cupins"/>
    <property type="match status" value="1"/>
</dbReference>
<reference evidence="2 3" key="1">
    <citation type="submission" date="2016-10" db="EMBL/GenBank/DDBJ databases">
        <authorList>
            <person name="de Groot N.N."/>
        </authorList>
    </citation>
    <scope>NUCLEOTIDE SEQUENCE [LARGE SCALE GENOMIC DNA]</scope>
    <source>
        <strain evidence="2 3">CGMCC 1.9109</strain>
    </source>
</reference>
<accession>A0A1G7C9S7</accession>
<gene>
    <name evidence="2" type="ORF">SAMN04488071_2695</name>
</gene>
<dbReference type="EMBL" id="FNAK01000006">
    <property type="protein sequence ID" value="SDE35466.1"/>
    <property type="molecule type" value="Genomic_DNA"/>
</dbReference>
<dbReference type="Proteomes" id="UP000183685">
    <property type="component" value="Unassembled WGS sequence"/>
</dbReference>
<sequence>MSTTKTPNLVARRTFLLAAAALSTQLIRTPMAKAETVKKPVNLNKKVNLDHFIADCIEANNEADAQMAVREVLAKAVSKPGALLNALGEPDKAGIQILHQSAALTIFNAMWTPQMNLLPHNHLMWANIGIYTGREDNILWRKNEHTIEAYGAEALFEGDVGTLGHDIVHSVTNPLLRFTGGIHIYGGDFFHTTRSEWDPETLDERPSDGPAIQAMFAAENERRAKK</sequence>
<keyword evidence="1" id="KW-0732">Signal</keyword>
<evidence type="ECO:0000256" key="1">
    <source>
        <dbReference type="SAM" id="SignalP"/>
    </source>
</evidence>
<keyword evidence="3" id="KW-1185">Reference proteome</keyword>
<dbReference type="Gene3D" id="2.60.120.10">
    <property type="entry name" value="Jelly Rolls"/>
    <property type="match status" value="1"/>
</dbReference>
<name>A0A1G7C9S7_9PROT</name>
<protein>
    <submittedName>
        <fullName evidence="2">Predicted metal-dependent enzyme of the double-stranded beta helix superfamily</fullName>
    </submittedName>
</protein>
<evidence type="ECO:0000313" key="2">
    <source>
        <dbReference type="EMBL" id="SDE35466.1"/>
    </source>
</evidence>
<dbReference type="InterPro" id="IPR006311">
    <property type="entry name" value="TAT_signal"/>
</dbReference>
<proteinExistence type="predicted"/>
<feature type="chain" id="PRO_5010245192" evidence="1">
    <location>
        <begin position="35"/>
        <end position="226"/>
    </location>
</feature>
<dbReference type="InterPro" id="IPR011051">
    <property type="entry name" value="RmlC_Cupin_sf"/>
</dbReference>
<organism evidence="2 3">
    <name type="scientific">Kordiimonas lacus</name>
    <dbReference type="NCBI Taxonomy" id="637679"/>
    <lineage>
        <taxon>Bacteria</taxon>
        <taxon>Pseudomonadati</taxon>
        <taxon>Pseudomonadota</taxon>
        <taxon>Alphaproteobacteria</taxon>
        <taxon>Kordiimonadales</taxon>
        <taxon>Kordiimonadaceae</taxon>
        <taxon>Kordiimonas</taxon>
    </lineage>
</organism>
<dbReference type="PROSITE" id="PS51318">
    <property type="entry name" value="TAT"/>
    <property type="match status" value="1"/>
</dbReference>
<feature type="signal peptide" evidence="1">
    <location>
        <begin position="1"/>
        <end position="34"/>
    </location>
</feature>
<dbReference type="InterPro" id="IPR014710">
    <property type="entry name" value="RmlC-like_jellyroll"/>
</dbReference>
<dbReference type="RefSeq" id="WP_206594942.1">
    <property type="nucleotide sequence ID" value="NZ_FNAK01000006.1"/>
</dbReference>
<dbReference type="AlphaFoldDB" id="A0A1G7C9S7"/>
<evidence type="ECO:0000313" key="3">
    <source>
        <dbReference type="Proteomes" id="UP000183685"/>
    </source>
</evidence>